<evidence type="ECO:0000256" key="1">
    <source>
        <dbReference type="SAM" id="MobiDB-lite"/>
    </source>
</evidence>
<evidence type="ECO:0000313" key="4">
    <source>
        <dbReference type="Proteomes" id="UP000272942"/>
    </source>
</evidence>
<feature type="compositionally biased region" description="Polar residues" evidence="1">
    <location>
        <begin position="231"/>
        <end position="241"/>
    </location>
</feature>
<evidence type="ECO:0000313" key="3">
    <source>
        <dbReference type="EMBL" id="VDP70998.1"/>
    </source>
</evidence>
<feature type="region of interest" description="Disordered" evidence="1">
    <location>
        <begin position="226"/>
        <end position="260"/>
    </location>
</feature>
<dbReference type="PANTHER" id="PTHR47049:SF2">
    <property type="entry name" value="PIEZO-TYPE MECHANOSENSITIVE ION CHANNEL HOMOLOG"/>
    <property type="match status" value="1"/>
</dbReference>
<dbReference type="Pfam" id="PF12166">
    <property type="entry name" value="Piezo_cap"/>
    <property type="match status" value="1"/>
</dbReference>
<dbReference type="AlphaFoldDB" id="A0A3P8GGU4"/>
<feature type="domain" description="Piezo non-specific cation channel cap" evidence="2">
    <location>
        <begin position="3"/>
        <end position="219"/>
    </location>
</feature>
<proteinExistence type="predicted"/>
<reference evidence="3 4" key="1">
    <citation type="submission" date="2018-11" db="EMBL/GenBank/DDBJ databases">
        <authorList>
            <consortium name="Pathogen Informatics"/>
        </authorList>
    </citation>
    <scope>NUCLEOTIDE SEQUENCE [LARGE SCALE GENOMIC DNA]</scope>
    <source>
        <strain evidence="3 4">Egypt</strain>
    </source>
</reference>
<accession>A0A3P8GGU4</accession>
<dbReference type="GO" id="GO:0008381">
    <property type="term" value="F:mechanosensitive monoatomic ion channel activity"/>
    <property type="evidence" value="ECO:0007669"/>
    <property type="project" value="InterPro"/>
</dbReference>
<dbReference type="PANTHER" id="PTHR47049">
    <property type="entry name" value="PIEZO-TYPE MECHANOSENSITIVE ION CHANNEL HOMOLOG"/>
    <property type="match status" value="1"/>
</dbReference>
<dbReference type="InterPro" id="IPR031334">
    <property type="entry name" value="Piezo_cap_dom"/>
</dbReference>
<feature type="compositionally biased region" description="Pro residues" evidence="1">
    <location>
        <begin position="243"/>
        <end position="253"/>
    </location>
</feature>
<organism evidence="3 4">
    <name type="scientific">Echinostoma caproni</name>
    <dbReference type="NCBI Taxonomy" id="27848"/>
    <lineage>
        <taxon>Eukaryota</taxon>
        <taxon>Metazoa</taxon>
        <taxon>Spiralia</taxon>
        <taxon>Lophotrochozoa</taxon>
        <taxon>Platyhelminthes</taxon>
        <taxon>Trematoda</taxon>
        <taxon>Digenea</taxon>
        <taxon>Plagiorchiida</taxon>
        <taxon>Echinostomata</taxon>
        <taxon>Echinostomatoidea</taxon>
        <taxon>Echinostomatidae</taxon>
        <taxon>Echinostoma</taxon>
    </lineage>
</organism>
<sequence>MSQAEKHQLLRVLNQSSPETVLDNPLLPKRSMFRASEAVVLDAVMPRYLLLRKDRLRAAYAKLGQKETYVNVSFHIHHDHLQTQSWWELKEREGPEPADPCFEVLRESVLGPRQRAVLSIVTYNERVSDSLFGKVFSNYGIIGMYAAYIFLANRLLRTIYSNISYVIRLEELPHVDRILNLCNEIYLVRENNLLRLEEQLVAKLFFLYRSSETMIKWTRHPKHIIDKFTDNPESQGNSSRLSLPPPPPPPPAPAASDLGPEVDLGLAGDLTHAPDLRSLHVRVFDGTRLMRRMNRRETKLVVDPGEVFGTRDREAKMQIFTLCHLADE</sequence>
<name>A0A3P8GGU4_9TREM</name>
<dbReference type="EMBL" id="UZAN01040808">
    <property type="protein sequence ID" value="VDP70998.1"/>
    <property type="molecule type" value="Genomic_DNA"/>
</dbReference>
<gene>
    <name evidence="3" type="ORF">ECPE_LOCUS3914</name>
</gene>
<dbReference type="GO" id="GO:0016020">
    <property type="term" value="C:membrane"/>
    <property type="evidence" value="ECO:0007669"/>
    <property type="project" value="InterPro"/>
</dbReference>
<dbReference type="InterPro" id="IPR027272">
    <property type="entry name" value="Piezo"/>
</dbReference>
<protein>
    <recommendedName>
        <fullName evidence="2">Piezo non-specific cation channel cap domain-containing protein</fullName>
    </recommendedName>
</protein>
<dbReference type="OrthoDB" id="303066at2759"/>
<evidence type="ECO:0000259" key="2">
    <source>
        <dbReference type="Pfam" id="PF12166"/>
    </source>
</evidence>
<keyword evidence="4" id="KW-1185">Reference proteome</keyword>
<dbReference type="Proteomes" id="UP000272942">
    <property type="component" value="Unassembled WGS sequence"/>
</dbReference>